<gene>
    <name evidence="2" type="ORF">A2648_02260</name>
</gene>
<keyword evidence="1" id="KW-0812">Transmembrane</keyword>
<dbReference type="EMBL" id="MHLH01000015">
    <property type="protein sequence ID" value="OGZ03756.1"/>
    <property type="molecule type" value="Genomic_DNA"/>
</dbReference>
<organism evidence="2 3">
    <name type="scientific">Candidatus Lloydbacteria bacterium RIFCSPHIGHO2_01_FULL_41_20</name>
    <dbReference type="NCBI Taxonomy" id="1798657"/>
    <lineage>
        <taxon>Bacteria</taxon>
        <taxon>Candidatus Lloydiibacteriota</taxon>
    </lineage>
</organism>
<sequence length="186" mass="22836">MKNNNIWSRIRKQIIDFCEYMIWKITERHLLYKLRQKQRRKSEGRGWFGNEWRSGNFWDYLRKNYGVHKEEFKQELFAEEFGYIWYTKWLKALYQKCRPVYHEYFTADLKLTLENLIKNGYITETSRPEGIFIKEDAEKVRPILAWYYYPKIILEWEPTRDLIGKAIKWIVIFILGFLGISAIINK</sequence>
<keyword evidence="1" id="KW-0472">Membrane</keyword>
<protein>
    <submittedName>
        <fullName evidence="2">Uncharacterized protein</fullName>
    </submittedName>
</protein>
<reference evidence="2 3" key="1">
    <citation type="journal article" date="2016" name="Nat. Commun.">
        <title>Thousands of microbial genomes shed light on interconnected biogeochemical processes in an aquifer system.</title>
        <authorList>
            <person name="Anantharaman K."/>
            <person name="Brown C.T."/>
            <person name="Hug L.A."/>
            <person name="Sharon I."/>
            <person name="Castelle C.J."/>
            <person name="Probst A.J."/>
            <person name="Thomas B.C."/>
            <person name="Singh A."/>
            <person name="Wilkins M.J."/>
            <person name="Karaoz U."/>
            <person name="Brodie E.L."/>
            <person name="Williams K.H."/>
            <person name="Hubbard S.S."/>
            <person name="Banfield J.F."/>
        </authorList>
    </citation>
    <scope>NUCLEOTIDE SEQUENCE [LARGE SCALE GENOMIC DNA]</scope>
</reference>
<evidence type="ECO:0000256" key="1">
    <source>
        <dbReference type="SAM" id="Phobius"/>
    </source>
</evidence>
<name>A0A1G2CQT9_9BACT</name>
<dbReference type="Proteomes" id="UP000178841">
    <property type="component" value="Unassembled WGS sequence"/>
</dbReference>
<dbReference type="AlphaFoldDB" id="A0A1G2CQT9"/>
<keyword evidence="1" id="KW-1133">Transmembrane helix</keyword>
<evidence type="ECO:0000313" key="3">
    <source>
        <dbReference type="Proteomes" id="UP000178841"/>
    </source>
</evidence>
<accession>A0A1G2CQT9</accession>
<comment type="caution">
    <text evidence="2">The sequence shown here is derived from an EMBL/GenBank/DDBJ whole genome shotgun (WGS) entry which is preliminary data.</text>
</comment>
<evidence type="ECO:0000313" key="2">
    <source>
        <dbReference type="EMBL" id="OGZ03756.1"/>
    </source>
</evidence>
<dbReference type="STRING" id="1798657.A2648_02260"/>
<feature type="transmembrane region" description="Helical" evidence="1">
    <location>
        <begin position="166"/>
        <end position="184"/>
    </location>
</feature>
<proteinExistence type="predicted"/>